<dbReference type="Gene3D" id="3.30.420.10">
    <property type="entry name" value="Ribonuclease H-like superfamily/Ribonuclease H"/>
    <property type="match status" value="1"/>
</dbReference>
<comment type="caution">
    <text evidence="1">The sequence shown here is derived from an EMBL/GenBank/DDBJ whole genome shotgun (WGS) entry which is preliminary data.</text>
</comment>
<gene>
    <name evidence="1" type="ORF">AVEN_104848_1</name>
</gene>
<dbReference type="GO" id="GO:0003676">
    <property type="term" value="F:nucleic acid binding"/>
    <property type="evidence" value="ECO:0007669"/>
    <property type="project" value="InterPro"/>
</dbReference>
<accession>A0A4Y2KLY2</accession>
<keyword evidence="2" id="KW-1185">Reference proteome</keyword>
<dbReference type="Proteomes" id="UP000499080">
    <property type="component" value="Unassembled WGS sequence"/>
</dbReference>
<dbReference type="EMBL" id="BGPR01004764">
    <property type="protein sequence ID" value="GBN03079.1"/>
    <property type="molecule type" value="Genomic_DNA"/>
</dbReference>
<reference evidence="1 2" key="1">
    <citation type="journal article" date="2019" name="Sci. Rep.">
        <title>Orb-weaving spider Araneus ventricosus genome elucidates the spidroin gene catalogue.</title>
        <authorList>
            <person name="Kono N."/>
            <person name="Nakamura H."/>
            <person name="Ohtoshi R."/>
            <person name="Moran D.A.P."/>
            <person name="Shinohara A."/>
            <person name="Yoshida Y."/>
            <person name="Fujiwara M."/>
            <person name="Mori M."/>
            <person name="Tomita M."/>
            <person name="Arakawa K."/>
        </authorList>
    </citation>
    <scope>NUCLEOTIDE SEQUENCE [LARGE SCALE GENOMIC DNA]</scope>
</reference>
<organism evidence="1 2">
    <name type="scientific">Araneus ventricosus</name>
    <name type="common">Orbweaver spider</name>
    <name type="synonym">Epeira ventricosa</name>
    <dbReference type="NCBI Taxonomy" id="182803"/>
    <lineage>
        <taxon>Eukaryota</taxon>
        <taxon>Metazoa</taxon>
        <taxon>Ecdysozoa</taxon>
        <taxon>Arthropoda</taxon>
        <taxon>Chelicerata</taxon>
        <taxon>Arachnida</taxon>
        <taxon>Araneae</taxon>
        <taxon>Araneomorphae</taxon>
        <taxon>Entelegynae</taxon>
        <taxon>Araneoidea</taxon>
        <taxon>Araneidae</taxon>
        <taxon>Araneus</taxon>
    </lineage>
</organism>
<evidence type="ECO:0000313" key="2">
    <source>
        <dbReference type="Proteomes" id="UP000499080"/>
    </source>
</evidence>
<dbReference type="PANTHER" id="PTHR47326">
    <property type="entry name" value="TRANSPOSABLE ELEMENT TC3 TRANSPOSASE-LIKE PROTEIN"/>
    <property type="match status" value="1"/>
</dbReference>
<dbReference type="AlphaFoldDB" id="A0A4Y2KLY2"/>
<dbReference type="PANTHER" id="PTHR47326:SF1">
    <property type="entry name" value="HTH PSQ-TYPE DOMAIN-CONTAINING PROTEIN"/>
    <property type="match status" value="1"/>
</dbReference>
<proteinExistence type="predicted"/>
<dbReference type="OrthoDB" id="6436543at2759"/>
<protein>
    <recommendedName>
        <fullName evidence="3">Tc1-like transposase DDE domain-containing protein</fullName>
    </recommendedName>
</protein>
<sequence length="112" mass="13122">MPHRTNEVFDLLEEHFNERKVALGYPKSKKNMGIDWPPYSPDLNPCDSFLWGYIKDKVYAGNPQRFEDLKTAIQTVIEITETSTLQRVMQNFALRLRHIIAIDGRHIEHVIN</sequence>
<dbReference type="InterPro" id="IPR036397">
    <property type="entry name" value="RNaseH_sf"/>
</dbReference>
<evidence type="ECO:0000313" key="1">
    <source>
        <dbReference type="EMBL" id="GBN03079.1"/>
    </source>
</evidence>
<evidence type="ECO:0008006" key="3">
    <source>
        <dbReference type="Google" id="ProtNLM"/>
    </source>
</evidence>
<name>A0A4Y2KLY2_ARAVE</name>